<reference evidence="2 4" key="2">
    <citation type="submission" date="2018-08" db="EMBL/GenBank/DDBJ databases">
        <title>Genomic Encyclopedia of Archaeal and Bacterial Type Strains, Phase II (KMG-II): from individual species to whole genera.</title>
        <authorList>
            <person name="Goeker M."/>
        </authorList>
    </citation>
    <scope>NUCLEOTIDE SEQUENCE [LARGE SCALE GENOMIC DNA]</scope>
    <source>
        <strain evidence="2 4">DSM 2261</strain>
    </source>
</reference>
<evidence type="ECO:0000313" key="1">
    <source>
        <dbReference type="EMBL" id="AKI98702.1"/>
    </source>
</evidence>
<organism evidence="1 3">
    <name type="scientific">Archangium gephyra</name>
    <dbReference type="NCBI Taxonomy" id="48"/>
    <lineage>
        <taxon>Bacteria</taxon>
        <taxon>Pseudomonadati</taxon>
        <taxon>Myxococcota</taxon>
        <taxon>Myxococcia</taxon>
        <taxon>Myxococcales</taxon>
        <taxon>Cystobacterineae</taxon>
        <taxon>Archangiaceae</taxon>
        <taxon>Archangium</taxon>
    </lineage>
</organism>
<accession>A0AAC8Q0D9</accession>
<dbReference type="Proteomes" id="UP000256345">
    <property type="component" value="Unassembled WGS sequence"/>
</dbReference>
<keyword evidence="4" id="KW-1185">Reference proteome</keyword>
<dbReference type="Proteomes" id="UP000035579">
    <property type="component" value="Chromosome"/>
</dbReference>
<reference evidence="1 3" key="1">
    <citation type="submission" date="2015-05" db="EMBL/GenBank/DDBJ databases">
        <title>Genome assembly of Archangium gephyra DSM 2261.</title>
        <authorList>
            <person name="Sharma G."/>
            <person name="Subramanian S."/>
        </authorList>
    </citation>
    <scope>NUCLEOTIDE SEQUENCE [LARGE SCALE GENOMIC DNA]</scope>
    <source>
        <strain evidence="1 3">DSM 2261</strain>
    </source>
</reference>
<evidence type="ECO:0000313" key="4">
    <source>
        <dbReference type="Proteomes" id="UP000256345"/>
    </source>
</evidence>
<gene>
    <name evidence="1" type="ORF">AA314_00329</name>
    <name evidence="2" type="ORF">ATI61_10697</name>
</gene>
<sequence length="131" mass="14613">MLTISRQQFEALSRTREQGFTARAVAHLRAHHPEWCHGREDAALAARAAAALAFAREHGVSHEANVLRLMDLQLRPGFALPLADYPRYRLTQRGLEESARVANFALALTRPRPLVVISLDTDLDALERGHA</sequence>
<evidence type="ECO:0000313" key="2">
    <source>
        <dbReference type="EMBL" id="REG30628.1"/>
    </source>
</evidence>
<evidence type="ECO:0000313" key="3">
    <source>
        <dbReference type="Proteomes" id="UP000035579"/>
    </source>
</evidence>
<dbReference type="AlphaFoldDB" id="A0AAC8Q0D9"/>
<dbReference type="EMBL" id="QUMU01000006">
    <property type="protein sequence ID" value="REG30628.1"/>
    <property type="molecule type" value="Genomic_DNA"/>
</dbReference>
<name>A0AAC8Q0D9_9BACT</name>
<dbReference type="RefSeq" id="WP_047853996.1">
    <property type="nucleotide sequence ID" value="NZ_CP011509.1"/>
</dbReference>
<dbReference type="EMBL" id="CP011509">
    <property type="protein sequence ID" value="AKI98702.1"/>
    <property type="molecule type" value="Genomic_DNA"/>
</dbReference>
<proteinExistence type="predicted"/>
<protein>
    <submittedName>
        <fullName evidence="1">Uncharacterized protein</fullName>
    </submittedName>
</protein>
<dbReference type="KEGG" id="age:AA314_00329"/>